<keyword evidence="2" id="KW-1185">Reference proteome</keyword>
<dbReference type="EMBL" id="JAIWYP010000009">
    <property type="protein sequence ID" value="KAH3772475.1"/>
    <property type="molecule type" value="Genomic_DNA"/>
</dbReference>
<reference evidence="1" key="1">
    <citation type="journal article" date="2019" name="bioRxiv">
        <title>The Genome of the Zebra Mussel, Dreissena polymorpha: A Resource for Invasive Species Research.</title>
        <authorList>
            <person name="McCartney M.A."/>
            <person name="Auch B."/>
            <person name="Kono T."/>
            <person name="Mallez S."/>
            <person name="Zhang Y."/>
            <person name="Obille A."/>
            <person name="Becker A."/>
            <person name="Abrahante J.E."/>
            <person name="Garbe J."/>
            <person name="Badalamenti J.P."/>
            <person name="Herman A."/>
            <person name="Mangelson H."/>
            <person name="Liachko I."/>
            <person name="Sullivan S."/>
            <person name="Sone E.D."/>
            <person name="Koren S."/>
            <person name="Silverstein K.A.T."/>
            <person name="Beckman K.B."/>
            <person name="Gohl D.M."/>
        </authorList>
    </citation>
    <scope>NUCLEOTIDE SEQUENCE</scope>
    <source>
        <strain evidence="1">Duluth1</strain>
        <tissue evidence="1">Whole animal</tissue>
    </source>
</reference>
<comment type="caution">
    <text evidence="1">The sequence shown here is derived from an EMBL/GenBank/DDBJ whole genome shotgun (WGS) entry which is preliminary data.</text>
</comment>
<accession>A0A9D4IFV5</accession>
<dbReference type="Proteomes" id="UP000828390">
    <property type="component" value="Unassembled WGS sequence"/>
</dbReference>
<protein>
    <submittedName>
        <fullName evidence="1">Uncharacterized protein</fullName>
    </submittedName>
</protein>
<proteinExistence type="predicted"/>
<gene>
    <name evidence="1" type="ORF">DPMN_173815</name>
</gene>
<evidence type="ECO:0000313" key="2">
    <source>
        <dbReference type="Proteomes" id="UP000828390"/>
    </source>
</evidence>
<reference evidence="1" key="2">
    <citation type="submission" date="2020-11" db="EMBL/GenBank/DDBJ databases">
        <authorList>
            <person name="McCartney M.A."/>
            <person name="Auch B."/>
            <person name="Kono T."/>
            <person name="Mallez S."/>
            <person name="Becker A."/>
            <person name="Gohl D.M."/>
            <person name="Silverstein K.A.T."/>
            <person name="Koren S."/>
            <person name="Bechman K.B."/>
            <person name="Herman A."/>
            <person name="Abrahante J.E."/>
            <person name="Garbe J."/>
        </authorList>
    </citation>
    <scope>NUCLEOTIDE SEQUENCE</scope>
    <source>
        <strain evidence="1">Duluth1</strain>
        <tissue evidence="1">Whole animal</tissue>
    </source>
</reference>
<sequence>MITDYCSKHPIQKFKADNVAEKYDNFLASNSVPKSLILSEVARATQTDWVYQCVNKIARRQTAIAVI</sequence>
<dbReference type="AlphaFoldDB" id="A0A9D4IFV5"/>
<name>A0A9D4IFV5_DREPO</name>
<evidence type="ECO:0000313" key="1">
    <source>
        <dbReference type="EMBL" id="KAH3772475.1"/>
    </source>
</evidence>
<organism evidence="1 2">
    <name type="scientific">Dreissena polymorpha</name>
    <name type="common">Zebra mussel</name>
    <name type="synonym">Mytilus polymorpha</name>
    <dbReference type="NCBI Taxonomy" id="45954"/>
    <lineage>
        <taxon>Eukaryota</taxon>
        <taxon>Metazoa</taxon>
        <taxon>Spiralia</taxon>
        <taxon>Lophotrochozoa</taxon>
        <taxon>Mollusca</taxon>
        <taxon>Bivalvia</taxon>
        <taxon>Autobranchia</taxon>
        <taxon>Heteroconchia</taxon>
        <taxon>Euheterodonta</taxon>
        <taxon>Imparidentia</taxon>
        <taxon>Neoheterodontei</taxon>
        <taxon>Myida</taxon>
        <taxon>Dreissenoidea</taxon>
        <taxon>Dreissenidae</taxon>
        <taxon>Dreissena</taxon>
    </lineage>
</organism>